<dbReference type="EMBL" id="CP040058">
    <property type="protein sequence ID" value="QCP35630.1"/>
    <property type="molecule type" value="Genomic_DNA"/>
</dbReference>
<proteinExistence type="predicted"/>
<evidence type="ECO:0000313" key="5">
    <source>
        <dbReference type="Proteomes" id="UP000298653"/>
    </source>
</evidence>
<feature type="region of interest" description="Disordered" evidence="1">
    <location>
        <begin position="28"/>
        <end position="51"/>
    </location>
</feature>
<organism evidence="4 5">
    <name type="scientific">Anaerostipes rhamnosivorans</name>
    <dbReference type="NCBI Taxonomy" id="1229621"/>
    <lineage>
        <taxon>Bacteria</taxon>
        <taxon>Bacillati</taxon>
        <taxon>Bacillota</taxon>
        <taxon>Clostridia</taxon>
        <taxon>Lachnospirales</taxon>
        <taxon>Lachnospiraceae</taxon>
        <taxon>Anaerostipes</taxon>
    </lineage>
</organism>
<feature type="signal peptide" evidence="2">
    <location>
        <begin position="1"/>
        <end position="25"/>
    </location>
</feature>
<keyword evidence="5" id="KW-1185">Reference proteome</keyword>
<keyword evidence="2" id="KW-0732">Signal</keyword>
<dbReference type="Pfam" id="PF18050">
    <property type="entry name" value="Cyclophil_like2"/>
    <property type="match status" value="1"/>
</dbReference>
<reference evidence="4 5" key="1">
    <citation type="submission" date="2019-05" db="EMBL/GenBank/DDBJ databases">
        <title>Complete genome sequencing of Anaerostipes rhamnosivorans.</title>
        <authorList>
            <person name="Bui T.P.N."/>
            <person name="de Vos W.M."/>
        </authorList>
    </citation>
    <scope>NUCLEOTIDE SEQUENCE [LARGE SCALE GENOMIC DNA]</scope>
    <source>
        <strain evidence="4 5">1y2</strain>
    </source>
</reference>
<dbReference type="PROSITE" id="PS51257">
    <property type="entry name" value="PROKAR_LIPOPROTEIN"/>
    <property type="match status" value="1"/>
</dbReference>
<dbReference type="AlphaFoldDB" id="A0A4V1EGC8"/>
<evidence type="ECO:0000256" key="2">
    <source>
        <dbReference type="SAM" id="SignalP"/>
    </source>
</evidence>
<feature type="compositionally biased region" description="Basic and acidic residues" evidence="1">
    <location>
        <begin position="29"/>
        <end position="51"/>
    </location>
</feature>
<dbReference type="KEGG" id="arf:AR1Y2_2176"/>
<dbReference type="Gene3D" id="2.40.100.20">
    <property type="match status" value="1"/>
</dbReference>
<evidence type="ECO:0000259" key="3">
    <source>
        <dbReference type="Pfam" id="PF18050"/>
    </source>
</evidence>
<feature type="domain" description="Cyclophilin-like" evidence="3">
    <location>
        <begin position="59"/>
        <end position="167"/>
    </location>
</feature>
<dbReference type="SUPFAM" id="SSF50891">
    <property type="entry name" value="Cyclophilin-like"/>
    <property type="match status" value="1"/>
</dbReference>
<name>A0A4V1EGC8_9FIRM</name>
<sequence>MEELPMKKSIVCAALALLLTASVTACQKQADERRPSENKEKSSNTENGRKKKEETVLNIEIGKRIFRAVLYDNQSVRSFKKMLPMTISMEELNGNEKYQYLDEKLPEDSQKVKEIRTGDFMLYGSDCLVLFYMDFKTTYAYTKLGYIEDPEGMASALGQGSITVTFRLEEN</sequence>
<dbReference type="InterPro" id="IPR041183">
    <property type="entry name" value="Cyclophilin-like"/>
</dbReference>
<dbReference type="Proteomes" id="UP000298653">
    <property type="component" value="Chromosome"/>
</dbReference>
<gene>
    <name evidence="4" type="ORF">AR1Y2_2176</name>
</gene>
<evidence type="ECO:0000256" key="1">
    <source>
        <dbReference type="SAM" id="MobiDB-lite"/>
    </source>
</evidence>
<evidence type="ECO:0000313" key="4">
    <source>
        <dbReference type="EMBL" id="QCP35630.1"/>
    </source>
</evidence>
<accession>A0A4V1EGC8</accession>
<protein>
    <recommendedName>
        <fullName evidence="3">Cyclophilin-like domain-containing protein</fullName>
    </recommendedName>
</protein>
<dbReference type="InterPro" id="IPR029000">
    <property type="entry name" value="Cyclophilin-like_dom_sf"/>
</dbReference>
<feature type="chain" id="PRO_5039247085" description="Cyclophilin-like domain-containing protein" evidence="2">
    <location>
        <begin position="26"/>
        <end position="171"/>
    </location>
</feature>